<organism evidence="7 8">
    <name type="scientific">Plectus sambesii</name>
    <dbReference type="NCBI Taxonomy" id="2011161"/>
    <lineage>
        <taxon>Eukaryota</taxon>
        <taxon>Metazoa</taxon>
        <taxon>Ecdysozoa</taxon>
        <taxon>Nematoda</taxon>
        <taxon>Chromadorea</taxon>
        <taxon>Plectida</taxon>
        <taxon>Plectina</taxon>
        <taxon>Plectoidea</taxon>
        <taxon>Plectidae</taxon>
        <taxon>Plectus</taxon>
    </lineage>
</organism>
<dbReference type="PROSITE" id="PS50888">
    <property type="entry name" value="BHLH"/>
    <property type="match status" value="1"/>
</dbReference>
<keyword evidence="4" id="KW-0539">Nucleus</keyword>
<keyword evidence="7" id="KW-1185">Reference proteome</keyword>
<dbReference type="GO" id="GO:0000981">
    <property type="term" value="F:DNA-binding transcription factor activity, RNA polymerase II-specific"/>
    <property type="evidence" value="ECO:0007669"/>
    <property type="project" value="TreeGrafter"/>
</dbReference>
<sequence>MSAPSTPSSSVSSPATVSSSSELLGGAGRKSKSNATVATKHPVQVQRRNARERNRVRQVNNGFVTLRNHVPVVGKNKKLSKVDTLREAARYISYLREVLSSAAEGNNGDKAAPAQASSYQDQQYPLYSDTTLPMNDFSAYSPTFPSENFNPHVGYYGGAVGYQPHQEMFGVSPMTMQMQSTPVSAQFGAYAPNCYPTSAKSASRDSDPSPSSSFMSDASFEDIKYPIASVTSTNLITKHDY</sequence>
<dbReference type="InterPro" id="IPR011598">
    <property type="entry name" value="bHLH_dom"/>
</dbReference>
<dbReference type="AlphaFoldDB" id="A0A914X267"/>
<name>A0A914X267_9BILA</name>
<feature type="domain" description="BHLH" evidence="6">
    <location>
        <begin position="43"/>
        <end position="95"/>
    </location>
</feature>
<evidence type="ECO:0000256" key="2">
    <source>
        <dbReference type="ARBA" id="ARBA00022902"/>
    </source>
</evidence>
<dbReference type="SMART" id="SM00353">
    <property type="entry name" value="HLH"/>
    <property type="match status" value="1"/>
</dbReference>
<dbReference type="GO" id="GO:0005634">
    <property type="term" value="C:nucleus"/>
    <property type="evidence" value="ECO:0007669"/>
    <property type="project" value="UniProtKB-SubCell"/>
</dbReference>
<keyword evidence="3" id="KW-0238">DNA-binding</keyword>
<accession>A0A914X267</accession>
<evidence type="ECO:0000256" key="5">
    <source>
        <dbReference type="SAM" id="MobiDB-lite"/>
    </source>
</evidence>
<dbReference type="Pfam" id="PF00010">
    <property type="entry name" value="HLH"/>
    <property type="match status" value="1"/>
</dbReference>
<dbReference type="GO" id="GO:0046983">
    <property type="term" value="F:protein dimerization activity"/>
    <property type="evidence" value="ECO:0007669"/>
    <property type="project" value="InterPro"/>
</dbReference>
<evidence type="ECO:0000256" key="3">
    <source>
        <dbReference type="ARBA" id="ARBA00023125"/>
    </source>
</evidence>
<dbReference type="PANTHER" id="PTHR23349:SF108">
    <property type="entry name" value="BHLH DOMAIN-CONTAINING PROTEIN"/>
    <property type="match status" value="1"/>
</dbReference>
<dbReference type="Proteomes" id="UP000887566">
    <property type="component" value="Unplaced"/>
</dbReference>
<dbReference type="CDD" id="cd11418">
    <property type="entry name" value="bHLH_TS_ASCL"/>
    <property type="match status" value="1"/>
</dbReference>
<evidence type="ECO:0000259" key="6">
    <source>
        <dbReference type="PROSITE" id="PS50888"/>
    </source>
</evidence>
<dbReference type="Gene3D" id="4.10.280.10">
    <property type="entry name" value="Helix-loop-helix DNA-binding domain"/>
    <property type="match status" value="1"/>
</dbReference>
<protein>
    <submittedName>
        <fullName evidence="8">BHLH domain-containing protein</fullName>
    </submittedName>
</protein>
<evidence type="ECO:0000313" key="8">
    <source>
        <dbReference type="WBParaSite" id="PSAMB.scaffold6029size10342.g28657.t1"/>
    </source>
</evidence>
<dbReference type="WBParaSite" id="PSAMB.scaffold6029size10342.g28657.t1">
    <property type="protein sequence ID" value="PSAMB.scaffold6029size10342.g28657.t1"/>
    <property type="gene ID" value="PSAMB.scaffold6029size10342.g28657"/>
</dbReference>
<reference evidence="8" key="1">
    <citation type="submission" date="2022-11" db="UniProtKB">
        <authorList>
            <consortium name="WormBaseParasite"/>
        </authorList>
    </citation>
    <scope>IDENTIFICATION</scope>
</reference>
<evidence type="ECO:0000313" key="7">
    <source>
        <dbReference type="Proteomes" id="UP000887566"/>
    </source>
</evidence>
<proteinExistence type="predicted"/>
<dbReference type="FunFam" id="4.10.280.10:FF:000029">
    <property type="entry name" value="Achaete-scute family bHLH transcription factor 1"/>
    <property type="match status" value="1"/>
</dbReference>
<keyword evidence="2" id="KW-0524">Neurogenesis</keyword>
<evidence type="ECO:0000256" key="1">
    <source>
        <dbReference type="ARBA" id="ARBA00004123"/>
    </source>
</evidence>
<dbReference type="PANTHER" id="PTHR23349">
    <property type="entry name" value="BASIC HELIX-LOOP-HELIX TRANSCRIPTION FACTOR, TWIST"/>
    <property type="match status" value="1"/>
</dbReference>
<comment type="subcellular location">
    <subcellularLocation>
        <location evidence="1">Nucleus</location>
    </subcellularLocation>
</comment>
<dbReference type="GO" id="GO:0007399">
    <property type="term" value="P:nervous system development"/>
    <property type="evidence" value="ECO:0007669"/>
    <property type="project" value="UniProtKB-KW"/>
</dbReference>
<dbReference type="InterPro" id="IPR036638">
    <property type="entry name" value="HLH_DNA-bd_sf"/>
</dbReference>
<dbReference type="InterPro" id="IPR050283">
    <property type="entry name" value="E-box_TF_Regulators"/>
</dbReference>
<dbReference type="SUPFAM" id="SSF47459">
    <property type="entry name" value="HLH, helix-loop-helix DNA-binding domain"/>
    <property type="match status" value="1"/>
</dbReference>
<feature type="compositionally biased region" description="Low complexity" evidence="5">
    <location>
        <begin position="1"/>
        <end position="21"/>
    </location>
</feature>
<dbReference type="GO" id="GO:0000977">
    <property type="term" value="F:RNA polymerase II transcription regulatory region sequence-specific DNA binding"/>
    <property type="evidence" value="ECO:0007669"/>
    <property type="project" value="TreeGrafter"/>
</dbReference>
<evidence type="ECO:0000256" key="4">
    <source>
        <dbReference type="ARBA" id="ARBA00023242"/>
    </source>
</evidence>
<feature type="region of interest" description="Disordered" evidence="5">
    <location>
        <begin position="1"/>
        <end position="53"/>
    </location>
</feature>